<dbReference type="InterPro" id="IPR051261">
    <property type="entry name" value="NLR"/>
</dbReference>
<dbReference type="Pfam" id="PF13516">
    <property type="entry name" value="LRR_6"/>
    <property type="match status" value="2"/>
</dbReference>
<dbReference type="InterPro" id="IPR003877">
    <property type="entry name" value="SPRY_dom"/>
</dbReference>
<dbReference type="Proteomes" id="UP000265080">
    <property type="component" value="Chromosome 24"/>
</dbReference>
<dbReference type="InterPro" id="IPR006574">
    <property type="entry name" value="PRY"/>
</dbReference>
<evidence type="ECO:0000256" key="5">
    <source>
        <dbReference type="ARBA" id="ARBA00022741"/>
    </source>
</evidence>
<feature type="domain" description="B30.2/SPRY" evidence="7">
    <location>
        <begin position="680"/>
        <end position="871"/>
    </location>
</feature>
<reference evidence="9" key="2">
    <citation type="submission" date="2025-08" db="UniProtKB">
        <authorList>
            <consortium name="Ensembl"/>
        </authorList>
    </citation>
    <scope>IDENTIFICATION</scope>
</reference>
<evidence type="ECO:0000256" key="6">
    <source>
        <dbReference type="ARBA" id="ARBA00022840"/>
    </source>
</evidence>
<dbReference type="InterPro" id="IPR001870">
    <property type="entry name" value="B30.2/SPRY"/>
</dbReference>
<dbReference type="Pfam" id="PF17776">
    <property type="entry name" value="NLRC4_HD2"/>
    <property type="match status" value="1"/>
</dbReference>
<evidence type="ECO:0000256" key="2">
    <source>
        <dbReference type="ARBA" id="ARBA00022490"/>
    </source>
</evidence>
<dbReference type="Gene3D" id="2.60.120.920">
    <property type="match status" value="1"/>
</dbReference>
<keyword evidence="5" id="KW-0547">Nucleotide-binding</keyword>
<organism evidence="9 10">
    <name type="scientific">Amphiprion percula</name>
    <name type="common">Orange clownfish</name>
    <name type="synonym">Lutjanus percula</name>
    <dbReference type="NCBI Taxonomy" id="161767"/>
    <lineage>
        <taxon>Eukaryota</taxon>
        <taxon>Metazoa</taxon>
        <taxon>Chordata</taxon>
        <taxon>Craniata</taxon>
        <taxon>Vertebrata</taxon>
        <taxon>Euteleostomi</taxon>
        <taxon>Actinopterygii</taxon>
        <taxon>Neopterygii</taxon>
        <taxon>Teleostei</taxon>
        <taxon>Neoteleostei</taxon>
        <taxon>Acanthomorphata</taxon>
        <taxon>Ovalentaria</taxon>
        <taxon>Pomacentridae</taxon>
        <taxon>Amphiprion</taxon>
    </lineage>
</organism>
<proteinExistence type="predicted"/>
<dbReference type="Pfam" id="PF05729">
    <property type="entry name" value="NACHT"/>
    <property type="match status" value="1"/>
</dbReference>
<dbReference type="SUPFAM" id="SSF49899">
    <property type="entry name" value="Concanavalin A-like lectins/glucanases"/>
    <property type="match status" value="1"/>
</dbReference>
<dbReference type="GO" id="GO:0005524">
    <property type="term" value="F:ATP binding"/>
    <property type="evidence" value="ECO:0007669"/>
    <property type="project" value="UniProtKB-KW"/>
</dbReference>
<dbReference type="STRING" id="161767.ENSAPEP00000015914"/>
<evidence type="ECO:0000313" key="10">
    <source>
        <dbReference type="Proteomes" id="UP000265080"/>
    </source>
</evidence>
<dbReference type="PANTHER" id="PTHR24106">
    <property type="entry name" value="NACHT, LRR AND CARD DOMAINS-CONTAINING"/>
    <property type="match status" value="1"/>
</dbReference>
<dbReference type="SMART" id="SM00449">
    <property type="entry name" value="SPRY"/>
    <property type="match status" value="1"/>
</dbReference>
<reference evidence="9" key="3">
    <citation type="submission" date="2025-09" db="UniProtKB">
        <authorList>
            <consortium name="Ensembl"/>
        </authorList>
    </citation>
    <scope>IDENTIFICATION</scope>
</reference>
<evidence type="ECO:0000256" key="1">
    <source>
        <dbReference type="ARBA" id="ARBA00004496"/>
    </source>
</evidence>
<dbReference type="Ensembl" id="ENSAPET00000016332.1">
    <property type="protein sequence ID" value="ENSAPEP00000015914.1"/>
    <property type="gene ID" value="ENSAPEG00000011330.1"/>
</dbReference>
<accession>A0A3P8SU08</accession>
<dbReference type="InterPro" id="IPR007111">
    <property type="entry name" value="NACHT_NTPase"/>
</dbReference>
<dbReference type="PROSITE" id="PS50188">
    <property type="entry name" value="B302_SPRY"/>
    <property type="match status" value="1"/>
</dbReference>
<dbReference type="SUPFAM" id="SSF52047">
    <property type="entry name" value="RNI-like"/>
    <property type="match status" value="1"/>
</dbReference>
<dbReference type="InterPro" id="IPR027417">
    <property type="entry name" value="P-loop_NTPase"/>
</dbReference>
<evidence type="ECO:0000259" key="7">
    <source>
        <dbReference type="PROSITE" id="PS50188"/>
    </source>
</evidence>
<dbReference type="InterPro" id="IPR041075">
    <property type="entry name" value="NOD1/2_WH"/>
</dbReference>
<protein>
    <recommendedName>
        <fullName evidence="11">B30.2/SPRY domain-containing protein</fullName>
    </recommendedName>
</protein>
<evidence type="ECO:0008006" key="11">
    <source>
        <dbReference type="Google" id="ProtNLM"/>
    </source>
</evidence>
<dbReference type="SMART" id="SM00589">
    <property type="entry name" value="PRY"/>
    <property type="match status" value="1"/>
</dbReference>
<dbReference type="InterPro" id="IPR029495">
    <property type="entry name" value="NACHT-assoc"/>
</dbReference>
<sequence length="871" mass="98655">MKQEKLADCLQICGRELKCGLKKKFQRVFEGIAKAGQSTLLNEFYTELYITEGGTAEVNDEHEVRQIEAASRKADRAETTIRPEDILKGSPGRDGPIRTVMTKGVAGIGKTVLTQKLTLDWAEDKSNQDIHFMFPLTFRELNVVKERKFSLMELIHHFFSETKAAGICSFEDFQVVLIFDGLDECRLPLDFHNNEVLTDVTESTSVDVLLTNLIRGKLLPSARLWITTRPAAANQIPPDCVDMVTEVRGFTDSQKEEYFRKRSRDEEQASSIISHMKKSQSLHIMCHIPVFCWITATVLEELLRSREGGDLPRTLTEMFIHHLVVQAKVKKVKYDGGAETDPHWSPDSRSMIESLGKLAFEQLQRGNLIFYESDLTECGIDLEAASVFSGVLTQIFKEESGLYQDKVFCFVHLSVQEFLAALHVHQTFINSGINLLEEQQQTTSNKPDPTVFYQRAVDEALQSPNGHLDLFLRFLLGLSLPTNQNLLRGLLTQTGSSSQTNQETVKYIKEKISENVSVERSISLFHCLNELKDVSLVEEIQQSLRSGRLSTDELSPAQWSALGFILLSSGEHLDMFDLKKYSASEEALLRLLPVVKASKKVRSCGLDLTNNNLQDSGVESLSAGLESPHCKLEALRLSGCLVTEEGCASLASALSFKPSNLRELDLSYNHPGDSGEKMLRAKVEDPDCRLETLRYRQTDTLRYRQTDTLRKLKLSDNNRKVTRVEEDQSYPDHPDRFDRWAQLLCRTRLIGRCYWEVKWREVVHISVSYRGIRRKGGSYDCWFGFNDQSWSLRCSDEGYSVCHNNSQTSIRSSSVSHRVSVYVDVPAGTLSFYRVSSDSLIHLHTFNTTFTQPLYPGFGFWSKSGSTVFLC</sequence>
<evidence type="ECO:0000313" key="9">
    <source>
        <dbReference type="Ensembl" id="ENSAPEP00000015914.1"/>
    </source>
</evidence>
<dbReference type="Pfam" id="PF00622">
    <property type="entry name" value="SPRY"/>
    <property type="match status" value="1"/>
</dbReference>
<dbReference type="Pfam" id="PF17779">
    <property type="entry name" value="WHD_NOD2"/>
    <property type="match status" value="1"/>
</dbReference>
<keyword evidence="4" id="KW-0677">Repeat</keyword>
<dbReference type="PROSITE" id="PS50837">
    <property type="entry name" value="NACHT"/>
    <property type="match status" value="1"/>
</dbReference>
<keyword evidence="6" id="KW-0067">ATP-binding</keyword>
<evidence type="ECO:0000256" key="3">
    <source>
        <dbReference type="ARBA" id="ARBA00022614"/>
    </source>
</evidence>
<evidence type="ECO:0000256" key="4">
    <source>
        <dbReference type="ARBA" id="ARBA00022737"/>
    </source>
</evidence>
<dbReference type="Gene3D" id="3.40.50.300">
    <property type="entry name" value="P-loop containing nucleotide triphosphate hydrolases"/>
    <property type="match status" value="1"/>
</dbReference>
<dbReference type="OMA" id="WREVVHI"/>
<dbReference type="SMART" id="SM00368">
    <property type="entry name" value="LRR_RI"/>
    <property type="match status" value="3"/>
</dbReference>
<comment type="subcellular location">
    <subcellularLocation>
        <location evidence="1">Cytoplasm</location>
    </subcellularLocation>
</comment>
<dbReference type="CDD" id="cd16040">
    <property type="entry name" value="SPRY_PRY_SNTX"/>
    <property type="match status" value="1"/>
</dbReference>
<dbReference type="InterPro" id="IPR013320">
    <property type="entry name" value="ConA-like_dom_sf"/>
</dbReference>
<name>A0A3P8SU08_AMPPE</name>
<feature type="domain" description="NACHT" evidence="8">
    <location>
        <begin position="98"/>
        <end position="232"/>
    </location>
</feature>
<dbReference type="AlphaFoldDB" id="A0A3P8SU08"/>
<keyword evidence="2" id="KW-0963">Cytoplasm</keyword>
<dbReference type="Pfam" id="PF14484">
    <property type="entry name" value="FISNA"/>
    <property type="match status" value="1"/>
</dbReference>
<dbReference type="InterPro" id="IPR001611">
    <property type="entry name" value="Leu-rich_rpt"/>
</dbReference>
<dbReference type="InterPro" id="IPR041267">
    <property type="entry name" value="NLRP_HD2"/>
</dbReference>
<dbReference type="Pfam" id="PF13765">
    <property type="entry name" value="PRY"/>
    <property type="match status" value="1"/>
</dbReference>
<evidence type="ECO:0000259" key="8">
    <source>
        <dbReference type="PROSITE" id="PS50837"/>
    </source>
</evidence>
<dbReference type="FunFam" id="3.40.50.300:FF:001524">
    <property type="entry name" value="Si:dkey-126g1.7"/>
    <property type="match status" value="1"/>
</dbReference>
<keyword evidence="3" id="KW-0433">Leucine-rich repeat</keyword>
<dbReference type="GO" id="GO:0005737">
    <property type="term" value="C:cytoplasm"/>
    <property type="evidence" value="ECO:0007669"/>
    <property type="project" value="UniProtKB-SubCell"/>
</dbReference>
<keyword evidence="10" id="KW-1185">Reference proteome</keyword>
<dbReference type="GeneTree" id="ENSGT01150000286915"/>
<reference evidence="9 10" key="1">
    <citation type="submission" date="2018-03" db="EMBL/GenBank/DDBJ databases">
        <title>Finding Nemo's genes: A chromosome-scale reference assembly of the genome of the orange clownfish Amphiprion percula.</title>
        <authorList>
            <person name="Lehmann R."/>
        </authorList>
    </citation>
    <scope>NUCLEOTIDE SEQUENCE</scope>
</reference>
<dbReference type="InterPro" id="IPR043136">
    <property type="entry name" value="B30.2/SPRY_sf"/>
</dbReference>
<dbReference type="SMART" id="SM01288">
    <property type="entry name" value="FISNA"/>
    <property type="match status" value="1"/>
</dbReference>